<dbReference type="Pfam" id="PF07980">
    <property type="entry name" value="SusD_RagB"/>
    <property type="match status" value="1"/>
</dbReference>
<keyword evidence="4" id="KW-0472">Membrane</keyword>
<keyword evidence="5" id="KW-0998">Cell outer membrane</keyword>
<evidence type="ECO:0000259" key="8">
    <source>
        <dbReference type="Pfam" id="PF14322"/>
    </source>
</evidence>
<evidence type="ECO:0000256" key="2">
    <source>
        <dbReference type="ARBA" id="ARBA00006275"/>
    </source>
</evidence>
<comment type="subcellular location">
    <subcellularLocation>
        <location evidence="1">Cell outer membrane</location>
    </subcellularLocation>
</comment>
<name>A0ABU3U655_9FLAO</name>
<dbReference type="InterPro" id="IPR012944">
    <property type="entry name" value="SusD_RagB_dom"/>
</dbReference>
<dbReference type="SUPFAM" id="SSF48452">
    <property type="entry name" value="TPR-like"/>
    <property type="match status" value="1"/>
</dbReference>
<organism evidence="9 10">
    <name type="scientific">Gilvirhabdus luticola</name>
    <dbReference type="NCBI Taxonomy" id="3079858"/>
    <lineage>
        <taxon>Bacteria</taxon>
        <taxon>Pseudomonadati</taxon>
        <taxon>Bacteroidota</taxon>
        <taxon>Flavobacteriia</taxon>
        <taxon>Flavobacteriales</taxon>
        <taxon>Flavobacteriaceae</taxon>
        <taxon>Gilvirhabdus</taxon>
    </lineage>
</organism>
<evidence type="ECO:0000256" key="3">
    <source>
        <dbReference type="ARBA" id="ARBA00022729"/>
    </source>
</evidence>
<dbReference type="EMBL" id="JAWHTF010000002">
    <property type="protein sequence ID" value="MDU8885886.1"/>
    <property type="molecule type" value="Genomic_DNA"/>
</dbReference>
<evidence type="ECO:0000256" key="5">
    <source>
        <dbReference type="ARBA" id="ARBA00023237"/>
    </source>
</evidence>
<evidence type="ECO:0000313" key="9">
    <source>
        <dbReference type="EMBL" id="MDU8885886.1"/>
    </source>
</evidence>
<sequence length="513" mass="57607">MKNLKNVLSISVLALMVMLFLFACDSKLETNEGQLNTGDVDYTNTSDMILPLVGAYQSWATRGWEESLLLSVRGDDVNAGGLGDQQPFADTDMFTYDKDYWMYNSLWNIHYSDIISVNNALDLIQQYKEFADESEHARADQYMAETKVFRAWLHFNLARVWGDIFIINTAIPDEGIDEGVKTKAEVMQFISDLMDEAIPYLPDMRPNERTDLPGGVTKYTALALKAMAQLELKNYQGVADATSAIINSNKFSLYPDYYELFKTDGELSNENLLEMQYSDYNTGTGDSFYHLYAPYGPQGWTPARENAQSGWGFYEPSLKFIKFMLDRGEMVRLQTSVLFTDRGITEIQSDPNYATLPAWISNTTPDGDVINDYARALFASGKHYLPSNQIIAGRNNYSAGKNFICIRYAEILLMHAEALTRGASGSGLTADQAVNMVRDRAGLLPISGVTTAQVLDEKFAELGMEWGIRYYDMIRSENYSELSYDGRTFSPDKALLPYPQAQVDALPLGGDTN</sequence>
<proteinExistence type="inferred from homology"/>
<feature type="chain" id="PRO_5045961278" evidence="6">
    <location>
        <begin position="24"/>
        <end position="513"/>
    </location>
</feature>
<evidence type="ECO:0000313" key="10">
    <source>
        <dbReference type="Proteomes" id="UP001268651"/>
    </source>
</evidence>
<dbReference type="InterPro" id="IPR033985">
    <property type="entry name" value="SusD-like_N"/>
</dbReference>
<dbReference type="PROSITE" id="PS51257">
    <property type="entry name" value="PROKAR_LIPOPROTEIN"/>
    <property type="match status" value="1"/>
</dbReference>
<keyword evidence="3 6" id="KW-0732">Signal</keyword>
<dbReference type="RefSeq" id="WP_316661807.1">
    <property type="nucleotide sequence ID" value="NZ_JAWHTF010000002.1"/>
</dbReference>
<keyword evidence="10" id="KW-1185">Reference proteome</keyword>
<reference evidence="9 10" key="1">
    <citation type="submission" date="2023-10" db="EMBL/GenBank/DDBJ databases">
        <title>Marimonas sp. nov. isolated from tidal mud flat.</title>
        <authorList>
            <person name="Jaincy N.J."/>
            <person name="Srinivasan S."/>
            <person name="Lee S.-S."/>
        </authorList>
    </citation>
    <scope>NUCLEOTIDE SEQUENCE [LARGE SCALE GENOMIC DNA]</scope>
    <source>
        <strain evidence="9 10">MJ-SS3</strain>
    </source>
</reference>
<feature type="signal peptide" evidence="6">
    <location>
        <begin position="1"/>
        <end position="23"/>
    </location>
</feature>
<comment type="similarity">
    <text evidence="2">Belongs to the SusD family.</text>
</comment>
<comment type="caution">
    <text evidence="9">The sequence shown here is derived from an EMBL/GenBank/DDBJ whole genome shotgun (WGS) entry which is preliminary data.</text>
</comment>
<gene>
    <name evidence="9" type="ORF">RXV94_06910</name>
</gene>
<evidence type="ECO:0000256" key="4">
    <source>
        <dbReference type="ARBA" id="ARBA00023136"/>
    </source>
</evidence>
<feature type="domain" description="SusD-like N-terminal" evidence="8">
    <location>
        <begin position="98"/>
        <end position="205"/>
    </location>
</feature>
<dbReference type="Proteomes" id="UP001268651">
    <property type="component" value="Unassembled WGS sequence"/>
</dbReference>
<feature type="domain" description="RagB/SusD" evidence="7">
    <location>
        <begin position="270"/>
        <end position="480"/>
    </location>
</feature>
<evidence type="ECO:0000256" key="1">
    <source>
        <dbReference type="ARBA" id="ARBA00004442"/>
    </source>
</evidence>
<dbReference type="Gene3D" id="1.25.40.390">
    <property type="match status" value="1"/>
</dbReference>
<dbReference type="InterPro" id="IPR011990">
    <property type="entry name" value="TPR-like_helical_dom_sf"/>
</dbReference>
<dbReference type="Pfam" id="PF14322">
    <property type="entry name" value="SusD-like_3"/>
    <property type="match status" value="1"/>
</dbReference>
<evidence type="ECO:0000256" key="6">
    <source>
        <dbReference type="SAM" id="SignalP"/>
    </source>
</evidence>
<evidence type="ECO:0000259" key="7">
    <source>
        <dbReference type="Pfam" id="PF07980"/>
    </source>
</evidence>
<accession>A0ABU3U655</accession>
<protein>
    <submittedName>
        <fullName evidence="9">RagB/SusD family nutrient uptake outer membrane protein</fullName>
    </submittedName>
</protein>